<dbReference type="EMBL" id="VSSQ01002303">
    <property type="protein sequence ID" value="MPM14581.1"/>
    <property type="molecule type" value="Genomic_DNA"/>
</dbReference>
<name>A0A644XFP1_9ZZZZ</name>
<comment type="caution">
    <text evidence="1">The sequence shown here is derived from an EMBL/GenBank/DDBJ whole genome shotgun (WGS) entry which is preliminary data.</text>
</comment>
<dbReference type="AlphaFoldDB" id="A0A644XFP1"/>
<sequence length="41" mass="5063">MKTINLREFYTWYKEDQFIEVSDEVAEALRSDKLYDRSICR</sequence>
<evidence type="ECO:0000313" key="1">
    <source>
        <dbReference type="EMBL" id="MPM14581.1"/>
    </source>
</evidence>
<gene>
    <name evidence="1" type="ORF">SDC9_60945</name>
</gene>
<accession>A0A644XFP1</accession>
<organism evidence="1">
    <name type="scientific">bioreactor metagenome</name>
    <dbReference type="NCBI Taxonomy" id="1076179"/>
    <lineage>
        <taxon>unclassified sequences</taxon>
        <taxon>metagenomes</taxon>
        <taxon>ecological metagenomes</taxon>
    </lineage>
</organism>
<reference evidence="1" key="1">
    <citation type="submission" date="2019-08" db="EMBL/GenBank/DDBJ databases">
        <authorList>
            <person name="Kucharzyk K."/>
            <person name="Murdoch R.W."/>
            <person name="Higgins S."/>
            <person name="Loffler F."/>
        </authorList>
    </citation>
    <scope>NUCLEOTIDE SEQUENCE</scope>
</reference>
<proteinExistence type="predicted"/>
<protein>
    <submittedName>
        <fullName evidence="1">Uncharacterized protein</fullName>
    </submittedName>
</protein>